<dbReference type="EC" id="1.3.1.1" evidence="8"/>
<dbReference type="Pfam" id="PF14691">
    <property type="entry name" value="Fer4_20"/>
    <property type="match status" value="1"/>
</dbReference>
<dbReference type="STRING" id="286727.SAMN02982917_0294"/>
<comment type="catalytic activity">
    <reaction evidence="4">
        <text>5,6-dihydrothymine + NAD(+) = thymine + NADH + H(+)</text>
        <dbReference type="Rhea" id="RHEA:28791"/>
        <dbReference type="ChEBI" id="CHEBI:15378"/>
        <dbReference type="ChEBI" id="CHEBI:17821"/>
        <dbReference type="ChEBI" id="CHEBI:27468"/>
        <dbReference type="ChEBI" id="CHEBI:57540"/>
        <dbReference type="ChEBI" id="CHEBI:57945"/>
        <dbReference type="EC" id="1.3.1.1"/>
    </reaction>
</comment>
<dbReference type="InterPro" id="IPR036188">
    <property type="entry name" value="FAD/NAD-bd_sf"/>
</dbReference>
<dbReference type="InterPro" id="IPR023753">
    <property type="entry name" value="FAD/NAD-binding_dom"/>
</dbReference>
<evidence type="ECO:0000313" key="12">
    <source>
        <dbReference type="Proteomes" id="UP000192936"/>
    </source>
</evidence>
<dbReference type="GO" id="GO:0004159">
    <property type="term" value="F:dihydropyrimidine dehydrogenase (NAD+) activity"/>
    <property type="evidence" value="ECO:0007669"/>
    <property type="project" value="UniProtKB-EC"/>
</dbReference>
<dbReference type="InterPro" id="IPR028261">
    <property type="entry name" value="DPD_II"/>
</dbReference>
<evidence type="ECO:0000256" key="2">
    <source>
        <dbReference type="ARBA" id="ARBA00030119"/>
    </source>
</evidence>
<dbReference type="EMBL" id="FXAK01000010">
    <property type="protein sequence ID" value="SMF91581.1"/>
    <property type="molecule type" value="Genomic_DNA"/>
</dbReference>
<evidence type="ECO:0000256" key="4">
    <source>
        <dbReference type="ARBA" id="ARBA00047685"/>
    </source>
</evidence>
<dbReference type="Pfam" id="PF07992">
    <property type="entry name" value="Pyr_redox_2"/>
    <property type="match status" value="1"/>
</dbReference>
<organism evidence="11 12">
    <name type="scientific">Azospirillum oryzae</name>
    <dbReference type="NCBI Taxonomy" id="286727"/>
    <lineage>
        <taxon>Bacteria</taxon>
        <taxon>Pseudomonadati</taxon>
        <taxon>Pseudomonadota</taxon>
        <taxon>Alphaproteobacteria</taxon>
        <taxon>Rhodospirillales</taxon>
        <taxon>Azospirillaceae</taxon>
        <taxon>Azospirillum</taxon>
    </lineage>
</organism>
<keyword evidence="1" id="KW-0560">Oxidoreductase</keyword>
<evidence type="ECO:0000256" key="5">
    <source>
        <dbReference type="ARBA" id="ARBA00048792"/>
    </source>
</evidence>
<evidence type="ECO:0000256" key="6">
    <source>
        <dbReference type="ARBA" id="ARBA00049578"/>
    </source>
</evidence>
<accession>A0A1X7HT51</accession>
<gene>
    <name evidence="11" type="ORF">SAMN02982917_0294</name>
</gene>
<protein>
    <recommendedName>
        <fullName evidence="8">dihydrouracil dehydrogenase (NAD(+))</fullName>
        <ecNumber evidence="8">1.3.1.1</ecNumber>
    </recommendedName>
    <alternativeName>
        <fullName evidence="3">Dihydrothymine dehydrogenase</fullName>
    </alternativeName>
    <alternativeName>
        <fullName evidence="2">Dihydrouracil dehydrogenase</fullName>
    </alternativeName>
</protein>
<evidence type="ECO:0000259" key="10">
    <source>
        <dbReference type="Pfam" id="PF14691"/>
    </source>
</evidence>
<dbReference type="PANTHER" id="PTHR43073">
    <property type="entry name" value="DIHYDROPYRIMIDINE DEHYDROGENASE [NADP(+)]"/>
    <property type="match status" value="1"/>
</dbReference>
<dbReference type="Gene3D" id="1.10.1060.10">
    <property type="entry name" value="Alpha-helical ferredoxin"/>
    <property type="match status" value="1"/>
</dbReference>
<proteinExistence type="predicted"/>
<sequence>MTLIATLATTPKPDADQPPSPYADLSPAMTPVQALAESNRCLFCYDAPCIKACPTGIDIPAFIRSIATGNLKGAATTILSENIMGGTCGRVCPTETLCEQSCVRNRAEDRPVAIGRLQRHATDRLIDGEPAHPFPRAAATGKRVAVVGAGPAGLSCAHRLATLGHEVTVFEAKAKSGGLNEYGLAPYKMADDFAQREVAFILGVGGISVEHGRKLGADLSLDSLRADYDAVFLGVGLGSNNRLGIPGEERAGVEDATAFIERVRQAPPGQPPAVGRSVVVIGGGNTAVDAAIQAKRLGAEDVTLVYRRGRAQMGATAWEQELAQTEGVVLKTFAAPKEIGETTITFERTRLTDGRLTGTGETFTLQADMVLKAVGQKLSADALDGLQVTGGKIAVDDAYRTTLAKVWAGGDCVATGEDLTVQSVQDGKLAALAIHSHLSA</sequence>
<feature type="domain" description="Dihydroprymidine dehydrogenase" evidence="10">
    <location>
        <begin position="24"/>
        <end position="125"/>
    </location>
</feature>
<comment type="catalytic activity">
    <reaction evidence="5">
        <text>5,6-dihydrouracil + NAD(+) = uracil + NADH + H(+)</text>
        <dbReference type="Rhea" id="RHEA:20189"/>
        <dbReference type="ChEBI" id="CHEBI:15378"/>
        <dbReference type="ChEBI" id="CHEBI:15901"/>
        <dbReference type="ChEBI" id="CHEBI:17568"/>
        <dbReference type="ChEBI" id="CHEBI:57540"/>
        <dbReference type="ChEBI" id="CHEBI:57945"/>
        <dbReference type="EC" id="1.3.1.1"/>
    </reaction>
</comment>
<name>A0A1X7HT51_9PROT</name>
<evidence type="ECO:0000313" key="11">
    <source>
        <dbReference type="EMBL" id="SMF91581.1"/>
    </source>
</evidence>
<dbReference type="SUPFAM" id="SSF51971">
    <property type="entry name" value="Nucleotide-binding domain"/>
    <property type="match status" value="1"/>
</dbReference>
<evidence type="ECO:0000256" key="3">
    <source>
        <dbReference type="ARBA" id="ARBA00032722"/>
    </source>
</evidence>
<evidence type="ECO:0000256" key="1">
    <source>
        <dbReference type="ARBA" id="ARBA00023002"/>
    </source>
</evidence>
<dbReference type="PANTHER" id="PTHR43073:SF2">
    <property type="entry name" value="DIHYDROPYRIMIDINE DEHYDROGENASE [NADP(+)]"/>
    <property type="match status" value="1"/>
</dbReference>
<dbReference type="AlphaFoldDB" id="A0A1X7HT51"/>
<dbReference type="RefSeq" id="WP_085092091.1">
    <property type="nucleotide sequence ID" value="NZ_FXAK01000010.1"/>
</dbReference>
<reference evidence="11 12" key="1">
    <citation type="submission" date="2017-04" db="EMBL/GenBank/DDBJ databases">
        <authorList>
            <person name="Afonso C.L."/>
            <person name="Miller P.J."/>
            <person name="Scott M.A."/>
            <person name="Spackman E."/>
            <person name="Goraichik I."/>
            <person name="Dimitrov K.M."/>
            <person name="Suarez D.L."/>
            <person name="Swayne D.E."/>
        </authorList>
    </citation>
    <scope>NUCLEOTIDE SEQUENCE [LARGE SCALE GENOMIC DNA]</scope>
    <source>
        <strain evidence="11 12">A2P</strain>
    </source>
</reference>
<comment type="subunit">
    <text evidence="7">Heterotetramer of 2 PreA and 2 PreT subunits.</text>
</comment>
<evidence type="ECO:0000256" key="8">
    <source>
        <dbReference type="ARBA" id="ARBA00049728"/>
    </source>
</evidence>
<dbReference type="Gene3D" id="3.50.50.60">
    <property type="entry name" value="FAD/NAD(P)-binding domain"/>
    <property type="match status" value="2"/>
</dbReference>
<dbReference type="PRINTS" id="PR00368">
    <property type="entry name" value="FADPNR"/>
</dbReference>
<feature type="domain" description="FAD/NAD(P)-binding" evidence="9">
    <location>
        <begin position="143"/>
        <end position="427"/>
    </location>
</feature>
<evidence type="ECO:0000259" key="9">
    <source>
        <dbReference type="Pfam" id="PF07992"/>
    </source>
</evidence>
<dbReference type="GO" id="GO:0051536">
    <property type="term" value="F:iron-sulfur cluster binding"/>
    <property type="evidence" value="ECO:0007669"/>
    <property type="project" value="InterPro"/>
</dbReference>
<dbReference type="SUPFAM" id="SSF46548">
    <property type="entry name" value="alpha-helical ferredoxin"/>
    <property type="match status" value="1"/>
</dbReference>
<comment type="function">
    <text evidence="6">Involved in pyrimidine base degradation. Catalyzes physiologically the reduction of uracil to 5,6-dihydrouracil (DHU) by using NADH as a specific cosubstrate. It also catalyzes the reverse reaction and the reduction of thymine to 5,6-dihydrothymine (DHT).</text>
</comment>
<dbReference type="InterPro" id="IPR009051">
    <property type="entry name" value="Helical_ferredxn"/>
</dbReference>
<dbReference type="OrthoDB" id="9803192at2"/>
<dbReference type="Proteomes" id="UP000192936">
    <property type="component" value="Unassembled WGS sequence"/>
</dbReference>
<evidence type="ECO:0000256" key="7">
    <source>
        <dbReference type="ARBA" id="ARBA00049714"/>
    </source>
</evidence>
<dbReference type="PRINTS" id="PR00469">
    <property type="entry name" value="PNDRDTASEII"/>
</dbReference>